<name>A0A0A9FL56_ARUDO</name>
<dbReference type="AlphaFoldDB" id="A0A0A9FL56"/>
<sequence length="26" mass="2950">MGSTLGECGIQYLYQIYQRNLGRNAT</sequence>
<proteinExistence type="predicted"/>
<accession>A0A0A9FL56</accession>
<organism evidence="1">
    <name type="scientific">Arundo donax</name>
    <name type="common">Giant reed</name>
    <name type="synonym">Donax arundinaceus</name>
    <dbReference type="NCBI Taxonomy" id="35708"/>
    <lineage>
        <taxon>Eukaryota</taxon>
        <taxon>Viridiplantae</taxon>
        <taxon>Streptophyta</taxon>
        <taxon>Embryophyta</taxon>
        <taxon>Tracheophyta</taxon>
        <taxon>Spermatophyta</taxon>
        <taxon>Magnoliopsida</taxon>
        <taxon>Liliopsida</taxon>
        <taxon>Poales</taxon>
        <taxon>Poaceae</taxon>
        <taxon>PACMAD clade</taxon>
        <taxon>Arundinoideae</taxon>
        <taxon>Arundineae</taxon>
        <taxon>Arundo</taxon>
    </lineage>
</organism>
<protein>
    <submittedName>
        <fullName evidence="1">Uncharacterized protein</fullName>
    </submittedName>
</protein>
<reference evidence="1" key="1">
    <citation type="submission" date="2014-09" db="EMBL/GenBank/DDBJ databases">
        <authorList>
            <person name="Magalhaes I.L.F."/>
            <person name="Oliveira U."/>
            <person name="Santos F.R."/>
            <person name="Vidigal T.H.D.A."/>
            <person name="Brescovit A.D."/>
            <person name="Santos A.J."/>
        </authorList>
    </citation>
    <scope>NUCLEOTIDE SEQUENCE</scope>
    <source>
        <tissue evidence="1">Shoot tissue taken approximately 20 cm above the soil surface</tissue>
    </source>
</reference>
<dbReference type="EMBL" id="GBRH01187025">
    <property type="protein sequence ID" value="JAE10871.1"/>
    <property type="molecule type" value="Transcribed_RNA"/>
</dbReference>
<evidence type="ECO:0000313" key="1">
    <source>
        <dbReference type="EMBL" id="JAE10871.1"/>
    </source>
</evidence>
<reference evidence="1" key="2">
    <citation type="journal article" date="2015" name="Data Brief">
        <title>Shoot transcriptome of the giant reed, Arundo donax.</title>
        <authorList>
            <person name="Barrero R.A."/>
            <person name="Guerrero F.D."/>
            <person name="Moolhuijzen P."/>
            <person name="Goolsby J.A."/>
            <person name="Tidwell J."/>
            <person name="Bellgard S.E."/>
            <person name="Bellgard M.I."/>
        </authorList>
    </citation>
    <scope>NUCLEOTIDE SEQUENCE</scope>
    <source>
        <tissue evidence="1">Shoot tissue taken approximately 20 cm above the soil surface</tissue>
    </source>
</reference>